<feature type="compositionally biased region" description="Low complexity" evidence="1">
    <location>
        <begin position="237"/>
        <end position="252"/>
    </location>
</feature>
<feature type="region of interest" description="Disordered" evidence="1">
    <location>
        <begin position="231"/>
        <end position="252"/>
    </location>
</feature>
<accession>A0ABQ9Y2B1</accession>
<keyword evidence="3" id="KW-1185">Reference proteome</keyword>
<sequence>MASAGPITIKPGVFEFYFEQLHTAVNLRTVLSNSSSLPISVTFHPPKLANFEYLTTTKTLIAKPVSEQNFYAVYIPPTFVRQTSTLGVTTDFGDFTIPVIVQPAYTSSLLPSIITFENIKDGESQTLSFRFEAQHGLEYPFTIDDTYLNKDIVPSCLSGVIPATGHLLFKLTYTPRDDAPLGRIGIRGKGIRPRTCVFESNRTQQAAFDSIPKILSSDIIHKLRSSKSRLSSRSKDSSLSSISGRKSDTTSMSFSFSLSSISSSSNADYADFTDSLQLNSTEHIIARAKSHSFDRYFIASIHTTNIYIDFYNTSTNFIIIW</sequence>
<evidence type="ECO:0000256" key="1">
    <source>
        <dbReference type="SAM" id="MobiDB-lite"/>
    </source>
</evidence>
<gene>
    <name evidence="2" type="ORF">BLNAU_7058</name>
</gene>
<proteinExistence type="predicted"/>
<protein>
    <submittedName>
        <fullName evidence="2">Uncharacterized protein</fullName>
    </submittedName>
</protein>
<organism evidence="2 3">
    <name type="scientific">Blattamonas nauphoetae</name>
    <dbReference type="NCBI Taxonomy" id="2049346"/>
    <lineage>
        <taxon>Eukaryota</taxon>
        <taxon>Metamonada</taxon>
        <taxon>Preaxostyla</taxon>
        <taxon>Oxymonadida</taxon>
        <taxon>Blattamonas</taxon>
    </lineage>
</organism>
<evidence type="ECO:0000313" key="2">
    <source>
        <dbReference type="EMBL" id="KAK2957882.1"/>
    </source>
</evidence>
<dbReference type="Proteomes" id="UP001281761">
    <property type="component" value="Unassembled WGS sequence"/>
</dbReference>
<evidence type="ECO:0000313" key="3">
    <source>
        <dbReference type="Proteomes" id="UP001281761"/>
    </source>
</evidence>
<reference evidence="2 3" key="1">
    <citation type="journal article" date="2022" name="bioRxiv">
        <title>Genomics of Preaxostyla Flagellates Illuminates Evolutionary Transitions and the Path Towards Mitochondrial Loss.</title>
        <authorList>
            <person name="Novak L.V.F."/>
            <person name="Treitli S.C."/>
            <person name="Pyrih J."/>
            <person name="Halakuc P."/>
            <person name="Pipaliya S.V."/>
            <person name="Vacek V."/>
            <person name="Brzon O."/>
            <person name="Soukal P."/>
            <person name="Eme L."/>
            <person name="Dacks J.B."/>
            <person name="Karnkowska A."/>
            <person name="Elias M."/>
            <person name="Hampl V."/>
        </authorList>
    </citation>
    <scope>NUCLEOTIDE SEQUENCE [LARGE SCALE GENOMIC DNA]</scope>
    <source>
        <strain evidence="2">NAU3</strain>
        <tissue evidence="2">Gut</tissue>
    </source>
</reference>
<name>A0ABQ9Y2B1_9EUKA</name>
<comment type="caution">
    <text evidence="2">The sequence shown here is derived from an EMBL/GenBank/DDBJ whole genome shotgun (WGS) entry which is preliminary data.</text>
</comment>
<dbReference type="EMBL" id="JARBJD010000042">
    <property type="protein sequence ID" value="KAK2957882.1"/>
    <property type="molecule type" value="Genomic_DNA"/>
</dbReference>